<reference evidence="5" key="1">
    <citation type="journal article" date="2020" name="mSystems">
        <title>Genome- and Community-Level Interaction Insights into Carbon Utilization and Element Cycling Functions of Hydrothermarchaeota in Hydrothermal Sediment.</title>
        <authorList>
            <person name="Zhou Z."/>
            <person name="Liu Y."/>
            <person name="Xu W."/>
            <person name="Pan J."/>
            <person name="Luo Z.H."/>
            <person name="Li M."/>
        </authorList>
    </citation>
    <scope>NUCLEOTIDE SEQUENCE [LARGE SCALE GENOMIC DNA]</scope>
    <source>
        <strain evidence="5">SpSt-776</strain>
    </source>
</reference>
<dbReference type="PANTHER" id="PTHR30108">
    <property type="entry name" value="3-OCTAPRENYL-4-HYDROXYBENZOATE CARBOXY-LYASE-RELATED"/>
    <property type="match status" value="1"/>
</dbReference>
<protein>
    <submittedName>
        <fullName evidence="5">Menaquinone biosynthesis decarboxylase</fullName>
    </submittedName>
</protein>
<evidence type="ECO:0000313" key="5">
    <source>
        <dbReference type="EMBL" id="HGB14653.1"/>
    </source>
</evidence>
<evidence type="ECO:0000256" key="1">
    <source>
        <dbReference type="ARBA" id="ARBA00010021"/>
    </source>
</evidence>
<sequence length="482" mass="54740">MAYRSLQHFMEVLERQGELVRITEPVRPYLEITEITDRVCKQGGPALLFEKVPGYDMPVLMNAFGSLRRMCLALEVESFTEISQDLLSFLEAEAPDTLIKKLKLIPKLRRLANIFPRTVSRAPCQEIVYQGEEVDLGKIPVLHCWPRDGGPFITLPVVITHHPETGRRNVGMYRLQVYDRNTTGMHWHRHKGGAQHYRVAEARGERLPVAVAIGPDPAVTYAATAPLPEDIDEILFAGFLRQEPVDLVSCLSVPLQVPANSQIVLEGYVEPGERRIEGPFGDHTGYYSLADEYPVFHVTVLTRRRQAVYPATIVGRPPMEDCFMAKATERIFLPLIQKTLPEIVDLNLPVEGVFHNLAFVSIDKRYPGHARKVMHALWGLGQMMFTKIILVFDKEVDVQNLSQVLWRLGNNVDPRRDVVLVDGPVDTLDHASPLPHYGSKMGIDCTRKWPEEGFSRPWPEVIEMDPEVKRRVDELWPKLGLK</sequence>
<accession>A0A7C3WLN2</accession>
<gene>
    <name evidence="5" type="ORF">ENV62_05395</name>
</gene>
<comment type="similarity">
    <text evidence="1">Belongs to the UbiD family.</text>
</comment>
<dbReference type="GO" id="GO:0008694">
    <property type="term" value="F:4-hydroxy-3-polyprenylbenzoate decarboxylase activity"/>
    <property type="evidence" value="ECO:0007669"/>
    <property type="project" value="TreeGrafter"/>
</dbReference>
<dbReference type="NCBIfam" id="TIGR00148">
    <property type="entry name" value="UbiD family decarboxylase"/>
    <property type="match status" value="1"/>
</dbReference>
<dbReference type="InterPro" id="IPR022390">
    <property type="entry name" value="HBDC"/>
</dbReference>
<dbReference type="EMBL" id="DTHB01000042">
    <property type="protein sequence ID" value="HGB14653.1"/>
    <property type="molecule type" value="Genomic_DNA"/>
</dbReference>
<dbReference type="Gene3D" id="3.40.1670.10">
    <property type="entry name" value="UbiD C-terminal domain-like"/>
    <property type="match status" value="1"/>
</dbReference>
<evidence type="ECO:0000259" key="2">
    <source>
        <dbReference type="Pfam" id="PF01977"/>
    </source>
</evidence>
<dbReference type="NCBIfam" id="TIGR03701">
    <property type="entry name" value="mena_SCO4490"/>
    <property type="match status" value="1"/>
</dbReference>
<organism evidence="5">
    <name type="scientific">Desulfobacca acetoxidans</name>
    <dbReference type="NCBI Taxonomy" id="60893"/>
    <lineage>
        <taxon>Bacteria</taxon>
        <taxon>Pseudomonadati</taxon>
        <taxon>Thermodesulfobacteriota</taxon>
        <taxon>Desulfobaccia</taxon>
        <taxon>Desulfobaccales</taxon>
        <taxon>Desulfobaccaceae</taxon>
        <taxon>Desulfobacca</taxon>
    </lineage>
</organism>
<dbReference type="Pfam" id="PF20695">
    <property type="entry name" value="UbiD_N"/>
    <property type="match status" value="1"/>
</dbReference>
<dbReference type="GO" id="GO:0006744">
    <property type="term" value="P:ubiquinone biosynthetic process"/>
    <property type="evidence" value="ECO:0007669"/>
    <property type="project" value="TreeGrafter"/>
</dbReference>
<dbReference type="InterPro" id="IPR049381">
    <property type="entry name" value="UbiD-like_C"/>
</dbReference>
<name>A0A7C3WLN2_9BACT</name>
<dbReference type="InterPro" id="IPR048304">
    <property type="entry name" value="UbiD_Rift_dom"/>
</dbReference>
<dbReference type="PANTHER" id="PTHR30108:SF17">
    <property type="entry name" value="FERULIC ACID DECARBOXYLASE 1"/>
    <property type="match status" value="1"/>
</dbReference>
<dbReference type="Gene3D" id="1.20.5.570">
    <property type="entry name" value="Single helix bin"/>
    <property type="match status" value="1"/>
</dbReference>
<comment type="caution">
    <text evidence="5">The sequence shown here is derived from an EMBL/GenBank/DDBJ whole genome shotgun (WGS) entry which is preliminary data.</text>
</comment>
<feature type="domain" description="3-octaprenyl-4-hydroxybenzoate carboxy-lyase-like C-terminal" evidence="4">
    <location>
        <begin position="322"/>
        <end position="445"/>
    </location>
</feature>
<proteinExistence type="inferred from homology"/>
<dbReference type="InterPro" id="IPR002830">
    <property type="entry name" value="UbiD"/>
</dbReference>
<evidence type="ECO:0000259" key="4">
    <source>
        <dbReference type="Pfam" id="PF20696"/>
    </source>
</evidence>
<feature type="domain" description="3-octaprenyl-4-hydroxybenzoate carboxy-lyase-like Rift-related" evidence="2">
    <location>
        <begin position="119"/>
        <end position="317"/>
    </location>
</feature>
<evidence type="ECO:0000259" key="3">
    <source>
        <dbReference type="Pfam" id="PF20695"/>
    </source>
</evidence>
<dbReference type="InterPro" id="IPR049383">
    <property type="entry name" value="UbiD-like_N"/>
</dbReference>
<dbReference type="GO" id="GO:0005829">
    <property type="term" value="C:cytosol"/>
    <property type="evidence" value="ECO:0007669"/>
    <property type="project" value="TreeGrafter"/>
</dbReference>
<dbReference type="AlphaFoldDB" id="A0A7C3WLN2"/>
<dbReference type="Pfam" id="PF01977">
    <property type="entry name" value="UbiD"/>
    <property type="match status" value="1"/>
</dbReference>
<dbReference type="Pfam" id="PF20696">
    <property type="entry name" value="UbiD_C"/>
    <property type="match status" value="1"/>
</dbReference>
<dbReference type="SUPFAM" id="SSF143968">
    <property type="entry name" value="UbiD C-terminal domain-like"/>
    <property type="match status" value="1"/>
</dbReference>
<dbReference type="SUPFAM" id="SSF50475">
    <property type="entry name" value="FMN-binding split barrel"/>
    <property type="match status" value="1"/>
</dbReference>
<feature type="domain" description="3-octaprenyl-4-hydroxybenzoate carboxy-lyase-like N-terminal" evidence="3">
    <location>
        <begin position="11"/>
        <end position="84"/>
    </location>
</feature>